<dbReference type="CDD" id="cd06579">
    <property type="entry name" value="TM_PBP1_transp_AraH_like"/>
    <property type="match status" value="1"/>
</dbReference>
<evidence type="ECO:0000256" key="5">
    <source>
        <dbReference type="ARBA" id="ARBA00023136"/>
    </source>
</evidence>
<feature type="transmembrane region" description="Helical" evidence="6">
    <location>
        <begin position="133"/>
        <end position="153"/>
    </location>
</feature>
<evidence type="ECO:0000256" key="1">
    <source>
        <dbReference type="ARBA" id="ARBA00004651"/>
    </source>
</evidence>
<feature type="transmembrane region" description="Helical" evidence="6">
    <location>
        <begin position="263"/>
        <end position="292"/>
    </location>
</feature>
<feature type="transmembrane region" description="Helical" evidence="6">
    <location>
        <begin position="63"/>
        <end position="82"/>
    </location>
</feature>
<dbReference type="PANTHER" id="PTHR32196:SF72">
    <property type="entry name" value="RIBOSE IMPORT PERMEASE PROTEIN RBSC"/>
    <property type="match status" value="1"/>
</dbReference>
<protein>
    <submittedName>
        <fullName evidence="7">ABC transporter permease</fullName>
    </submittedName>
</protein>
<gene>
    <name evidence="7" type="ORF">VSR33_38010</name>
</gene>
<feature type="transmembrane region" description="Helical" evidence="6">
    <location>
        <begin position="304"/>
        <end position="325"/>
    </location>
</feature>
<name>A0ABU9SPC0_9BURK</name>
<dbReference type="Proteomes" id="UP001390669">
    <property type="component" value="Unassembled WGS sequence"/>
</dbReference>
<evidence type="ECO:0000256" key="6">
    <source>
        <dbReference type="SAM" id="Phobius"/>
    </source>
</evidence>
<keyword evidence="5 6" id="KW-0472">Membrane</keyword>
<keyword evidence="8" id="KW-1185">Reference proteome</keyword>
<feature type="transmembrane region" description="Helical" evidence="6">
    <location>
        <begin position="32"/>
        <end position="51"/>
    </location>
</feature>
<evidence type="ECO:0000256" key="2">
    <source>
        <dbReference type="ARBA" id="ARBA00022475"/>
    </source>
</evidence>
<dbReference type="EMBL" id="JAYMRW010000036">
    <property type="protein sequence ID" value="MEM5453181.1"/>
    <property type="molecule type" value="Genomic_DNA"/>
</dbReference>
<accession>A0ABU9SPC0</accession>
<keyword evidence="3 6" id="KW-0812">Transmembrane</keyword>
<feature type="transmembrane region" description="Helical" evidence="6">
    <location>
        <begin position="173"/>
        <end position="194"/>
    </location>
</feature>
<dbReference type="Pfam" id="PF02653">
    <property type="entry name" value="BPD_transp_2"/>
    <property type="match status" value="1"/>
</dbReference>
<proteinExistence type="predicted"/>
<organism evidence="7 8">
    <name type="scientific">Paraburkholderia guartelaensis</name>
    <dbReference type="NCBI Taxonomy" id="2546446"/>
    <lineage>
        <taxon>Bacteria</taxon>
        <taxon>Pseudomonadati</taxon>
        <taxon>Pseudomonadota</taxon>
        <taxon>Betaproteobacteria</taxon>
        <taxon>Burkholderiales</taxon>
        <taxon>Burkholderiaceae</taxon>
        <taxon>Paraburkholderia</taxon>
    </lineage>
</organism>
<comment type="subcellular location">
    <subcellularLocation>
        <location evidence="1">Cell membrane</location>
        <topology evidence="1">Multi-pass membrane protein</topology>
    </subcellularLocation>
</comment>
<dbReference type="RefSeq" id="WP_406954418.1">
    <property type="nucleotide sequence ID" value="NZ_JAYMRW010000036.1"/>
</dbReference>
<sequence length="348" mass="34795">MQNAKPVDVQTAATPGANRRAQVIALVQSRGAIAMLVIVALVAGMVFPDFLRPANLADIASNGAFLGLVAVGQSIVIILGGFDLSVGSMVGLGTVLAAYAAPYGWGAAMLAPVAAGFVVGLVNGVLIARARMAPFIVTLAALLGLKGLALVLASQDLLIANPGFFARIANGSVFGVNNLIWVLVVVYALGGALLNHTRFGAAIFAIGGNEEAARMLGVRVERVKILAYGLSGALAGLSGALLASHLDSGLSGAGTGYELQSIAAAVIGGVLLTGGVGTMAGPLAGVLLLGVIDNVINQVGTLSPYYQNLASGAFLLAAVIVQTVLTGRRHGAARAAAGATRRRAAVGS</sequence>
<reference evidence="7 8" key="1">
    <citation type="submission" date="2024-01" db="EMBL/GenBank/DDBJ databases">
        <title>The diversity of rhizobia nodulating Mimosa spp. in eleven states of Brazil covering several biomes is determined by host plant, location, and edaphic factors.</title>
        <authorList>
            <person name="Rouws L."/>
            <person name="Barauna A."/>
            <person name="Beukes C."/>
            <person name="De Faria S.M."/>
            <person name="Gross E."/>
            <person name="Dos Reis Junior F.B."/>
            <person name="Simon M."/>
            <person name="Maluk M."/>
            <person name="Odee D.W."/>
            <person name="Kenicer G."/>
            <person name="Young J.P.W."/>
            <person name="Reis V.M."/>
            <person name="Zilli J."/>
            <person name="James E.K."/>
        </authorList>
    </citation>
    <scope>NUCLEOTIDE SEQUENCE [LARGE SCALE GENOMIC DNA]</scope>
    <source>
        <strain evidence="7 8">JPY164</strain>
    </source>
</reference>
<feature type="transmembrane region" description="Helical" evidence="6">
    <location>
        <begin position="225"/>
        <end position="243"/>
    </location>
</feature>
<evidence type="ECO:0000313" key="8">
    <source>
        <dbReference type="Proteomes" id="UP001390669"/>
    </source>
</evidence>
<evidence type="ECO:0000256" key="3">
    <source>
        <dbReference type="ARBA" id="ARBA00022692"/>
    </source>
</evidence>
<keyword evidence="4 6" id="KW-1133">Transmembrane helix</keyword>
<keyword evidence="2" id="KW-1003">Cell membrane</keyword>
<feature type="transmembrane region" description="Helical" evidence="6">
    <location>
        <begin position="102"/>
        <end position="126"/>
    </location>
</feature>
<evidence type="ECO:0000256" key="4">
    <source>
        <dbReference type="ARBA" id="ARBA00022989"/>
    </source>
</evidence>
<dbReference type="InterPro" id="IPR001851">
    <property type="entry name" value="ABC_transp_permease"/>
</dbReference>
<evidence type="ECO:0000313" key="7">
    <source>
        <dbReference type="EMBL" id="MEM5453181.1"/>
    </source>
</evidence>
<dbReference type="PANTHER" id="PTHR32196">
    <property type="entry name" value="ABC TRANSPORTER PERMEASE PROTEIN YPHD-RELATED-RELATED"/>
    <property type="match status" value="1"/>
</dbReference>
<comment type="caution">
    <text evidence="7">The sequence shown here is derived from an EMBL/GenBank/DDBJ whole genome shotgun (WGS) entry which is preliminary data.</text>
</comment>